<evidence type="ECO:0000313" key="2">
    <source>
        <dbReference type="EMBL" id="GAL76974.1"/>
    </source>
</evidence>
<gene>
    <name evidence="2" type="ORF">JCM19275_3688</name>
    <name evidence="1" type="ORF">JCM19314_566</name>
</gene>
<reference evidence="3 4" key="1">
    <citation type="journal article" date="2014" name="Genome Announc.">
        <title>Draft Genome Sequences of Marine Flavobacterium Nonlabens Strains NR17, NR24, NR27, NR32, NR33, and Ara13.</title>
        <authorList>
            <person name="Nakanishi M."/>
            <person name="Meirelles P."/>
            <person name="Suzuki R."/>
            <person name="Takatani N."/>
            <person name="Mino S."/>
            <person name="Suda W."/>
            <person name="Oshima K."/>
            <person name="Hattori M."/>
            <person name="Ohkuma M."/>
            <person name="Hosokawa M."/>
            <person name="Miyashita K."/>
            <person name="Thompson F.L."/>
            <person name="Niwa A."/>
            <person name="Sawabe T."/>
            <person name="Sawabe T."/>
        </authorList>
    </citation>
    <scope>NUCLEOTIDE SEQUENCE [LARGE SCALE GENOMIC DNA]</scope>
    <source>
        <strain evidence="2">JCM 19275</strain>
        <strain evidence="1">JCM 19314</strain>
        <strain evidence="4">JCM19275</strain>
        <strain evidence="3">JCM19314</strain>
    </source>
</reference>
<proteinExistence type="predicted"/>
<accession>A0A090WNN2</accession>
<evidence type="ECO:0000313" key="3">
    <source>
        <dbReference type="Proteomes" id="UP000029226"/>
    </source>
</evidence>
<sequence>MIESIIGNCLDYRYTLRFRESENNKHHTQIIRSKKGYDFIKKYCIFANPNRE</sequence>
<name>A0A090WNN2_NONUL</name>
<dbReference type="AlphaFoldDB" id="A0A090WNN2"/>
<dbReference type="Proteomes" id="UP000029647">
    <property type="component" value="Unassembled WGS sequence"/>
</dbReference>
<dbReference type="EMBL" id="BBMM01000017">
    <property type="protein sequence ID" value="GAL01929.1"/>
    <property type="molecule type" value="Genomic_DNA"/>
</dbReference>
<organism evidence="2 4">
    <name type="scientific">Nonlabens ulvanivorans</name>
    <name type="common">Persicivirga ulvanivorans</name>
    <dbReference type="NCBI Taxonomy" id="906888"/>
    <lineage>
        <taxon>Bacteria</taxon>
        <taxon>Pseudomonadati</taxon>
        <taxon>Bacteroidota</taxon>
        <taxon>Flavobacteriia</taxon>
        <taxon>Flavobacteriales</taxon>
        <taxon>Flavobacteriaceae</taxon>
        <taxon>Nonlabens</taxon>
    </lineage>
</organism>
<evidence type="ECO:0000313" key="4">
    <source>
        <dbReference type="Proteomes" id="UP000029647"/>
    </source>
</evidence>
<evidence type="ECO:0000313" key="1">
    <source>
        <dbReference type="EMBL" id="GAL01929.1"/>
    </source>
</evidence>
<comment type="caution">
    <text evidence="2">The sequence shown here is derived from an EMBL/GenBank/DDBJ whole genome shotgun (WGS) entry which is preliminary data.</text>
</comment>
<dbReference type="Proteomes" id="UP000029226">
    <property type="component" value="Unassembled WGS sequence"/>
</dbReference>
<protein>
    <submittedName>
        <fullName evidence="2">Uncharacterized protein</fullName>
    </submittedName>
</protein>
<dbReference type="EMBL" id="BBNT01000019">
    <property type="protein sequence ID" value="GAL76974.1"/>
    <property type="molecule type" value="Genomic_DNA"/>
</dbReference>